<protein>
    <recommendedName>
        <fullName evidence="4">Secreted protein</fullName>
    </recommendedName>
</protein>
<name>A0AA39U3N3_9AGAR</name>
<gene>
    <name evidence="2" type="ORF">IW261DRAFT_334776</name>
</gene>
<evidence type="ECO:0000313" key="2">
    <source>
        <dbReference type="EMBL" id="KAK0476847.1"/>
    </source>
</evidence>
<dbReference type="AlphaFoldDB" id="A0AA39U3N3"/>
<evidence type="ECO:0008006" key="4">
    <source>
        <dbReference type="Google" id="ProtNLM"/>
    </source>
</evidence>
<dbReference type="Proteomes" id="UP001175227">
    <property type="component" value="Unassembled WGS sequence"/>
</dbReference>
<accession>A0AA39U3N3</accession>
<evidence type="ECO:0000256" key="1">
    <source>
        <dbReference type="SAM" id="SignalP"/>
    </source>
</evidence>
<reference evidence="2" key="1">
    <citation type="submission" date="2023-06" db="EMBL/GenBank/DDBJ databases">
        <authorList>
            <consortium name="Lawrence Berkeley National Laboratory"/>
            <person name="Ahrendt S."/>
            <person name="Sahu N."/>
            <person name="Indic B."/>
            <person name="Wong-Bajracharya J."/>
            <person name="Merenyi Z."/>
            <person name="Ke H.-M."/>
            <person name="Monk M."/>
            <person name="Kocsube S."/>
            <person name="Drula E."/>
            <person name="Lipzen A."/>
            <person name="Balint B."/>
            <person name="Henrissat B."/>
            <person name="Andreopoulos B."/>
            <person name="Martin F.M."/>
            <person name="Harder C.B."/>
            <person name="Rigling D."/>
            <person name="Ford K.L."/>
            <person name="Foster G.D."/>
            <person name="Pangilinan J."/>
            <person name="Papanicolaou A."/>
            <person name="Barry K."/>
            <person name="LaButti K."/>
            <person name="Viragh M."/>
            <person name="Koriabine M."/>
            <person name="Yan M."/>
            <person name="Riley R."/>
            <person name="Champramary S."/>
            <person name="Plett K.L."/>
            <person name="Tsai I.J."/>
            <person name="Slot J."/>
            <person name="Sipos G."/>
            <person name="Plett J."/>
            <person name="Nagy L.G."/>
            <person name="Grigoriev I.V."/>
        </authorList>
    </citation>
    <scope>NUCLEOTIDE SEQUENCE</scope>
    <source>
        <strain evidence="2">ICMP 16352</strain>
    </source>
</reference>
<dbReference type="EMBL" id="JAUEPR010000019">
    <property type="protein sequence ID" value="KAK0476847.1"/>
    <property type="molecule type" value="Genomic_DNA"/>
</dbReference>
<keyword evidence="3" id="KW-1185">Reference proteome</keyword>
<sequence>MTSRCPHLVFYLSISVTLLASSTCRLLYVRQGKAPLWSMIGLYVHQGIAAQCNTMPFSLKHNLCATMLIFNLDLRSIVTAEDLQRSQALFSFRRPPRCF</sequence>
<feature type="signal peptide" evidence="1">
    <location>
        <begin position="1"/>
        <end position="24"/>
    </location>
</feature>
<keyword evidence="1" id="KW-0732">Signal</keyword>
<proteinExistence type="predicted"/>
<comment type="caution">
    <text evidence="2">The sequence shown here is derived from an EMBL/GenBank/DDBJ whole genome shotgun (WGS) entry which is preliminary data.</text>
</comment>
<organism evidence="2 3">
    <name type="scientific">Armillaria novae-zelandiae</name>
    <dbReference type="NCBI Taxonomy" id="153914"/>
    <lineage>
        <taxon>Eukaryota</taxon>
        <taxon>Fungi</taxon>
        <taxon>Dikarya</taxon>
        <taxon>Basidiomycota</taxon>
        <taxon>Agaricomycotina</taxon>
        <taxon>Agaricomycetes</taxon>
        <taxon>Agaricomycetidae</taxon>
        <taxon>Agaricales</taxon>
        <taxon>Marasmiineae</taxon>
        <taxon>Physalacriaceae</taxon>
        <taxon>Armillaria</taxon>
    </lineage>
</organism>
<feature type="chain" id="PRO_5041341580" description="Secreted protein" evidence="1">
    <location>
        <begin position="25"/>
        <end position="99"/>
    </location>
</feature>
<evidence type="ECO:0000313" key="3">
    <source>
        <dbReference type="Proteomes" id="UP001175227"/>
    </source>
</evidence>